<evidence type="ECO:0000313" key="2">
    <source>
        <dbReference type="EMBL" id="GAA1954236.1"/>
    </source>
</evidence>
<dbReference type="RefSeq" id="WP_157416773.1">
    <property type="nucleotide sequence ID" value="NZ_BAAAMK010000003.1"/>
</dbReference>
<dbReference type="Pfam" id="PF02613">
    <property type="entry name" value="Nitrate_red_del"/>
    <property type="match status" value="1"/>
</dbReference>
<dbReference type="InterPro" id="IPR036411">
    <property type="entry name" value="TorD-like_sf"/>
</dbReference>
<organism evidence="2 3">
    <name type="scientific">Agromyces allii</name>
    <dbReference type="NCBI Taxonomy" id="393607"/>
    <lineage>
        <taxon>Bacteria</taxon>
        <taxon>Bacillati</taxon>
        <taxon>Actinomycetota</taxon>
        <taxon>Actinomycetes</taxon>
        <taxon>Micrococcales</taxon>
        <taxon>Microbacteriaceae</taxon>
        <taxon>Agromyces</taxon>
    </lineage>
</organism>
<gene>
    <name evidence="2" type="primary">narJ</name>
    <name evidence="2" type="ORF">GCM10009717_20170</name>
</gene>
<dbReference type="InterPro" id="IPR020945">
    <property type="entry name" value="DMSO/NO3_reduct_chaperone"/>
</dbReference>
<dbReference type="Gene3D" id="1.10.3480.10">
    <property type="entry name" value="TorD-like"/>
    <property type="match status" value="1"/>
</dbReference>
<evidence type="ECO:0000256" key="1">
    <source>
        <dbReference type="ARBA" id="ARBA00023063"/>
    </source>
</evidence>
<evidence type="ECO:0000313" key="3">
    <source>
        <dbReference type="Proteomes" id="UP001499954"/>
    </source>
</evidence>
<proteinExistence type="predicted"/>
<accession>A0ABN2QKP7</accession>
<sequence>MSSILAPQIRVRNAPEPAKAVRMSRADRARTQMIVSLLLDYPDAGLDEKLPVLRAEALTLPAPVRDALVTYIDVTALTEPAERERRYVATFDLKRKCCMYLTYYQAGDTRKRGGALVAFIEAYREAGWELASDELPDYLPAVLEFAARSDSPIADRLLSAHREGIEVLRAALLSVGSPYARLMEVVGMSLAEIDEATRERVLRLINEGPPAETVGIGGPVELPPFIPVGRPSEEMR</sequence>
<reference evidence="2 3" key="1">
    <citation type="journal article" date="2019" name="Int. J. Syst. Evol. Microbiol.">
        <title>The Global Catalogue of Microorganisms (GCM) 10K type strain sequencing project: providing services to taxonomists for standard genome sequencing and annotation.</title>
        <authorList>
            <consortium name="The Broad Institute Genomics Platform"/>
            <consortium name="The Broad Institute Genome Sequencing Center for Infectious Disease"/>
            <person name="Wu L."/>
            <person name="Ma J."/>
        </authorList>
    </citation>
    <scope>NUCLEOTIDE SEQUENCE [LARGE SCALE GENOMIC DNA]</scope>
    <source>
        <strain evidence="2 3">JCM 13584</strain>
    </source>
</reference>
<comment type="caution">
    <text evidence="2">The sequence shown here is derived from an EMBL/GenBank/DDBJ whole genome shotgun (WGS) entry which is preliminary data.</text>
</comment>
<name>A0ABN2QKP7_9MICO</name>
<dbReference type="EMBL" id="BAAAMK010000003">
    <property type="protein sequence ID" value="GAA1954236.1"/>
    <property type="molecule type" value="Genomic_DNA"/>
</dbReference>
<keyword evidence="3" id="KW-1185">Reference proteome</keyword>
<dbReference type="Proteomes" id="UP001499954">
    <property type="component" value="Unassembled WGS sequence"/>
</dbReference>
<dbReference type="SUPFAM" id="SSF89155">
    <property type="entry name" value="TorD-like"/>
    <property type="match status" value="1"/>
</dbReference>
<protein>
    <submittedName>
        <fullName evidence="2">Nitrate reductase molybdenum cofactor assembly chaperone</fullName>
    </submittedName>
</protein>
<dbReference type="InterPro" id="IPR003765">
    <property type="entry name" value="NO3_reductase_chaperone_NarJ"/>
</dbReference>
<dbReference type="NCBIfam" id="TIGR00684">
    <property type="entry name" value="narJ"/>
    <property type="match status" value="1"/>
</dbReference>
<dbReference type="PANTHER" id="PTHR43680:SF2">
    <property type="entry name" value="NITRATE REDUCTASE MOLYBDENUM COFACTOR ASSEMBLY CHAPERONE NARJ"/>
    <property type="match status" value="1"/>
</dbReference>
<dbReference type="PANTHER" id="PTHR43680">
    <property type="entry name" value="NITRATE REDUCTASE MOLYBDENUM COFACTOR ASSEMBLY CHAPERONE"/>
    <property type="match status" value="1"/>
</dbReference>
<keyword evidence="1" id="KW-0534">Nitrate assimilation</keyword>